<sequence>MDPYKVLGVSPDASDEEIKAAYRALAKKYHPDAYANNPLADLAAEKMKEINMAYDQIMKMRKNGGNSGYSGGYNDYSSSGSYSSGGYTNSSFPNIRELINAGRLAEAEAALNAVPPASRNAEWHFLRGCVLYRFGWVNEAYLEFQNAVQMDGGNGEYREAFERIRQQMNGGFNPYGGYYPGGMQNSGCTACDLCAGLACADCLCNGGC</sequence>
<dbReference type="PRINTS" id="PR00625">
    <property type="entry name" value="JDOMAIN"/>
</dbReference>
<evidence type="ECO:0000256" key="1">
    <source>
        <dbReference type="ARBA" id="ARBA00022705"/>
    </source>
</evidence>
<keyword evidence="1" id="KW-0235">DNA replication</keyword>
<dbReference type="InterPro" id="IPR011990">
    <property type="entry name" value="TPR-like_helical_dom_sf"/>
</dbReference>
<dbReference type="GO" id="GO:0006260">
    <property type="term" value="P:DNA replication"/>
    <property type="evidence" value="ECO:0007669"/>
    <property type="project" value="UniProtKB-KW"/>
</dbReference>
<dbReference type="OrthoDB" id="9779889at2"/>
<protein>
    <submittedName>
        <fullName evidence="3">Heat shock protein DnaJ domain-containing protein</fullName>
    </submittedName>
</protein>
<dbReference type="SUPFAM" id="SSF48452">
    <property type="entry name" value="TPR-like"/>
    <property type="match status" value="1"/>
</dbReference>
<evidence type="ECO:0000313" key="4">
    <source>
        <dbReference type="Proteomes" id="UP000032431"/>
    </source>
</evidence>
<dbReference type="HOGENOM" id="CLU_083841_1_0_9"/>
<feature type="domain" description="J" evidence="2">
    <location>
        <begin position="2"/>
        <end position="77"/>
    </location>
</feature>
<dbReference type="STRING" id="29343.CCDG5_1147"/>
<dbReference type="Pfam" id="PF00226">
    <property type="entry name" value="DnaJ"/>
    <property type="match status" value="1"/>
</dbReference>
<keyword evidence="4" id="KW-1185">Reference proteome</keyword>
<reference evidence="4" key="1">
    <citation type="submission" date="2014-07" db="EMBL/GenBank/DDBJ databases">
        <authorList>
            <person name="Wibberg D."/>
        </authorList>
    </citation>
    <scope>NUCLEOTIDE SEQUENCE [LARGE SCALE GENOMIC DNA]</scope>
    <source>
        <strain evidence="4">DG5</strain>
    </source>
</reference>
<dbReference type="Gene3D" id="1.10.287.110">
    <property type="entry name" value="DnaJ domain"/>
    <property type="match status" value="1"/>
</dbReference>
<dbReference type="SUPFAM" id="SSF46565">
    <property type="entry name" value="Chaperone J-domain"/>
    <property type="match status" value="1"/>
</dbReference>
<dbReference type="InterPro" id="IPR036869">
    <property type="entry name" value="J_dom_sf"/>
</dbReference>
<dbReference type="AlphaFoldDB" id="A0A078KT34"/>
<evidence type="ECO:0000259" key="2">
    <source>
        <dbReference type="PROSITE" id="PS50076"/>
    </source>
</evidence>
<dbReference type="InterPro" id="IPR050817">
    <property type="entry name" value="DjlA_DnaK_co-chaperone"/>
</dbReference>
<accession>A0A078KT34</accession>
<dbReference type="Proteomes" id="UP000032431">
    <property type="component" value="Chromosome I"/>
</dbReference>
<dbReference type="PROSITE" id="PS50076">
    <property type="entry name" value="DNAJ_2"/>
    <property type="match status" value="1"/>
</dbReference>
<dbReference type="InterPro" id="IPR001623">
    <property type="entry name" value="DnaJ_domain"/>
</dbReference>
<dbReference type="PANTHER" id="PTHR24074">
    <property type="entry name" value="CO-CHAPERONE PROTEIN DJLA"/>
    <property type="match status" value="1"/>
</dbReference>
<gene>
    <name evidence="3" type="ORF">CCDG5_1147</name>
</gene>
<proteinExistence type="predicted"/>
<dbReference type="PATRIC" id="fig|29343.3.peg.1206"/>
<keyword evidence="3" id="KW-0346">Stress response</keyword>
<dbReference type="KEGG" id="ccel:CCDG5_1147"/>
<dbReference type="CDD" id="cd06257">
    <property type="entry name" value="DnaJ"/>
    <property type="match status" value="1"/>
</dbReference>
<dbReference type="SMART" id="SM00271">
    <property type="entry name" value="DnaJ"/>
    <property type="match status" value="1"/>
</dbReference>
<name>A0A078KT34_9FIRM</name>
<dbReference type="EMBL" id="LM995447">
    <property type="protein sequence ID" value="CDZ24264.1"/>
    <property type="molecule type" value="Genomic_DNA"/>
</dbReference>
<evidence type="ECO:0000313" key="3">
    <source>
        <dbReference type="EMBL" id="CDZ24264.1"/>
    </source>
</evidence>
<organism evidence="3 4">
    <name type="scientific">[Clostridium] cellulosi</name>
    <dbReference type="NCBI Taxonomy" id="29343"/>
    <lineage>
        <taxon>Bacteria</taxon>
        <taxon>Bacillati</taxon>
        <taxon>Bacillota</taxon>
        <taxon>Clostridia</taxon>
        <taxon>Eubacteriales</taxon>
        <taxon>Oscillospiraceae</taxon>
        <taxon>Oscillospiraceae incertae sedis</taxon>
    </lineage>
</organism>